<dbReference type="AlphaFoldDB" id="A0A0V1G3H5"/>
<organism evidence="1 2">
    <name type="scientific">Trichinella pseudospiralis</name>
    <name type="common">Parasitic roundworm</name>
    <dbReference type="NCBI Taxonomy" id="6337"/>
    <lineage>
        <taxon>Eukaryota</taxon>
        <taxon>Metazoa</taxon>
        <taxon>Ecdysozoa</taxon>
        <taxon>Nematoda</taxon>
        <taxon>Enoplea</taxon>
        <taxon>Dorylaimia</taxon>
        <taxon>Trichinellida</taxon>
        <taxon>Trichinellidae</taxon>
        <taxon>Trichinella</taxon>
    </lineage>
</organism>
<gene>
    <name evidence="1" type="ORF">T4D_16721</name>
</gene>
<keyword evidence="2" id="KW-1185">Reference proteome</keyword>
<accession>A0A0V1G3H5</accession>
<protein>
    <submittedName>
        <fullName evidence="1">Uncharacterized protein</fullName>
    </submittedName>
</protein>
<name>A0A0V1G3H5_TRIPS</name>
<dbReference type="EMBL" id="JYDT01000005">
    <property type="protein sequence ID" value="KRY92749.1"/>
    <property type="molecule type" value="Genomic_DNA"/>
</dbReference>
<comment type="caution">
    <text evidence="1">The sequence shown here is derived from an EMBL/GenBank/DDBJ whole genome shotgun (WGS) entry which is preliminary data.</text>
</comment>
<proteinExistence type="predicted"/>
<evidence type="ECO:0000313" key="1">
    <source>
        <dbReference type="EMBL" id="KRY92749.1"/>
    </source>
</evidence>
<dbReference type="Proteomes" id="UP000054995">
    <property type="component" value="Unassembled WGS sequence"/>
</dbReference>
<sequence>MVYSLLMKTGQQTETNHYKGEMINKPAKVSCINLKMTALISDGNCLKLHLSSSFMNKKLLQHSLIHLPQAISNISACEHNASSTFLNIFMTYKLLVKFYKTNVWRRLFAVPKLLATSKTWYMITYQLYFNIPSRNG</sequence>
<evidence type="ECO:0000313" key="2">
    <source>
        <dbReference type="Proteomes" id="UP000054995"/>
    </source>
</evidence>
<reference evidence="1 2" key="1">
    <citation type="submission" date="2015-01" db="EMBL/GenBank/DDBJ databases">
        <title>Evolution of Trichinella species and genotypes.</title>
        <authorList>
            <person name="Korhonen P.K."/>
            <person name="Edoardo P."/>
            <person name="Giuseppe L.R."/>
            <person name="Gasser R.B."/>
        </authorList>
    </citation>
    <scope>NUCLEOTIDE SEQUENCE [LARGE SCALE GENOMIC DNA]</scope>
    <source>
        <strain evidence="1">ISS470</strain>
    </source>
</reference>